<sequence>MSLDLDWSLLDAQLADSLLAKLNASLSKAPRPDFIGPISLTSLDFGQDPPDVTLTHLGDVWRELSDEATAAASQQQAATETTAVRHVAAQAFEDEAEDDEGDVIAPGEQGYRGQGPQPMRKRLQPGDHLARLAEHSLPFTGPGVVGPRLQTFRQYTPSDIQQVHGGAAGSMASFPASIPQWANGGPGSASGSGLTTPAWGAGLGTRPWPQRSQTGSGGVVPPSPYYSGMHTPNTSGYFGHWPGALPPNHQQQQPYRRPTYWRASQSGLSASRSPPAWGPSTGDPSPADTPGGSKGPQDPSSSSSTSQLPSMQMQFSVVWSTNTLKLGINTSLVINHPTPAFMQLPLSVSVIGLGVQAGVVVAFEEGDEDRGTMRRVHVSLVEDESGIGTDEGSDDVDDDELEGGSRRREGTSDTIIASGQATTTAAAATSARGLRTPPQYGSRRTSHTQPPPPIHPHQQRPPTVGERLLPHVTLESSVGQVDKHGLRNVGKVEKFIVEVLRKAVEDELVWPNFYTIALPASAPAGPKREERTRRRPSSPSLSNGSL</sequence>
<evidence type="ECO:0000313" key="13">
    <source>
        <dbReference type="Proteomes" id="UP000245884"/>
    </source>
</evidence>
<keyword evidence="6" id="KW-0446">Lipid-binding</keyword>
<feature type="compositionally biased region" description="Polar residues" evidence="10">
    <location>
        <begin position="262"/>
        <end position="272"/>
    </location>
</feature>
<feature type="region of interest" description="Disordered" evidence="10">
    <location>
        <begin position="519"/>
        <end position="546"/>
    </location>
</feature>
<name>A0A316UWK8_9BASI</name>
<feature type="region of interest" description="Disordered" evidence="10">
    <location>
        <begin position="200"/>
        <end position="309"/>
    </location>
</feature>
<evidence type="ECO:0000256" key="8">
    <source>
        <dbReference type="ARBA" id="ARBA00023136"/>
    </source>
</evidence>
<feature type="compositionally biased region" description="Acidic residues" evidence="10">
    <location>
        <begin position="381"/>
        <end position="402"/>
    </location>
</feature>
<organism evidence="12 13">
    <name type="scientific">Jaminaea rosea</name>
    <dbReference type="NCBI Taxonomy" id="1569628"/>
    <lineage>
        <taxon>Eukaryota</taxon>
        <taxon>Fungi</taxon>
        <taxon>Dikarya</taxon>
        <taxon>Basidiomycota</taxon>
        <taxon>Ustilaginomycotina</taxon>
        <taxon>Exobasidiomycetes</taxon>
        <taxon>Microstromatales</taxon>
        <taxon>Microstromatales incertae sedis</taxon>
        <taxon>Jaminaea</taxon>
    </lineage>
</organism>
<dbReference type="HAMAP" id="MF_03104">
    <property type="entry name" value="Mdm12"/>
    <property type="match status" value="1"/>
</dbReference>
<evidence type="ECO:0000256" key="3">
    <source>
        <dbReference type="ARBA" id="ARBA00022787"/>
    </source>
</evidence>
<feature type="compositionally biased region" description="Low complexity" evidence="10">
    <location>
        <begin position="295"/>
        <end position="309"/>
    </location>
</feature>
<keyword evidence="2" id="KW-0813">Transport</keyword>
<keyword evidence="8 9" id="KW-0472">Membrane</keyword>
<keyword evidence="13" id="KW-1185">Reference proteome</keyword>
<protein>
    <recommendedName>
        <fullName evidence="9">Mitochondrial distribution and morphology protein 12</fullName>
    </recommendedName>
    <alternativeName>
        <fullName evidence="9">Mitochondrial inheritance component MDM12</fullName>
    </alternativeName>
</protein>
<dbReference type="GO" id="GO:0032865">
    <property type="term" value="C:ERMES complex"/>
    <property type="evidence" value="ECO:0007669"/>
    <property type="project" value="UniProtKB-UniRule"/>
</dbReference>
<dbReference type="GO" id="GO:0015914">
    <property type="term" value="P:phospholipid transport"/>
    <property type="evidence" value="ECO:0007669"/>
    <property type="project" value="TreeGrafter"/>
</dbReference>
<proteinExistence type="inferred from homology"/>
<feature type="region of interest" description="Disordered" evidence="10">
    <location>
        <begin position="381"/>
        <end position="464"/>
    </location>
</feature>
<dbReference type="GO" id="GO:0008289">
    <property type="term" value="F:lipid binding"/>
    <property type="evidence" value="ECO:0007669"/>
    <property type="project" value="UniProtKB-KW"/>
</dbReference>
<evidence type="ECO:0000256" key="1">
    <source>
        <dbReference type="ARBA" id="ARBA00004370"/>
    </source>
</evidence>
<keyword evidence="4 9" id="KW-0256">Endoplasmic reticulum</keyword>
<dbReference type="STRING" id="1569628.A0A316UWK8"/>
<dbReference type="GO" id="GO:0005789">
    <property type="term" value="C:endoplasmic reticulum membrane"/>
    <property type="evidence" value="ECO:0007669"/>
    <property type="project" value="UniProtKB-SubCell"/>
</dbReference>
<comment type="function">
    <text evidence="9">Component of the ERMES/MDM complex, which serves as a molecular tether to connect the endoplasmic reticulum (ER) and mitochondria. Components of this complex are involved in the control of mitochondrial shape and protein biogenesis, and function in nonvesicular lipid trafficking between the ER and mitochondria. MDM12 is required for the interaction of the ER-resident membrane protein MMM1 and the outer mitochondrial membrane-resident beta-barrel protein MDM10. The MDM12-MMM1 subcomplex functions in the major beta-barrel assembly pathway that is responsible for biogenesis of all mitochondrial outer membrane beta-barrel proteins, and acts in a late step after the SAM complex. The MDM10-MDM12-MMM1 subcomplex further acts in the TOM40-specific pathway after the action of the MDM12-MMM1 complex. Essential for establishing and maintaining the structure of mitochondria and maintenance of mtDNA nucleoids.</text>
</comment>
<evidence type="ECO:0000256" key="5">
    <source>
        <dbReference type="ARBA" id="ARBA00023055"/>
    </source>
</evidence>
<evidence type="ECO:0000256" key="2">
    <source>
        <dbReference type="ARBA" id="ARBA00022448"/>
    </source>
</evidence>
<evidence type="ECO:0000256" key="4">
    <source>
        <dbReference type="ARBA" id="ARBA00022824"/>
    </source>
</evidence>
<dbReference type="PANTHER" id="PTHR28204:SF1">
    <property type="entry name" value="MITOCHONDRIAL DISTRIBUTION AND MORPHOLOGY PROTEIN 12"/>
    <property type="match status" value="1"/>
</dbReference>
<reference evidence="12 13" key="1">
    <citation type="journal article" date="2018" name="Mol. Biol. Evol.">
        <title>Broad Genomic Sampling Reveals a Smut Pathogenic Ancestry of the Fungal Clade Ustilaginomycotina.</title>
        <authorList>
            <person name="Kijpornyongpan T."/>
            <person name="Mondo S.J."/>
            <person name="Barry K."/>
            <person name="Sandor L."/>
            <person name="Lee J."/>
            <person name="Lipzen A."/>
            <person name="Pangilinan J."/>
            <person name="LaButti K."/>
            <person name="Hainaut M."/>
            <person name="Henrissat B."/>
            <person name="Grigoriev I.V."/>
            <person name="Spatafora J.W."/>
            <person name="Aime M.C."/>
        </authorList>
    </citation>
    <scope>NUCLEOTIDE SEQUENCE [LARGE SCALE GENOMIC DNA]</scope>
    <source>
        <strain evidence="12 13">MCA 5214</strain>
    </source>
</reference>
<evidence type="ECO:0000259" key="11">
    <source>
        <dbReference type="PROSITE" id="PS51847"/>
    </source>
</evidence>
<comment type="similarity">
    <text evidence="9">Belongs to the MDM12 family.</text>
</comment>
<keyword evidence="5" id="KW-0445">Lipid transport</keyword>
<feature type="compositionally biased region" description="Acidic residues" evidence="10">
    <location>
        <begin position="93"/>
        <end position="102"/>
    </location>
</feature>
<dbReference type="Proteomes" id="UP000245884">
    <property type="component" value="Unassembled WGS sequence"/>
</dbReference>
<dbReference type="GO" id="GO:0045040">
    <property type="term" value="P:protein insertion into mitochondrial outer membrane"/>
    <property type="evidence" value="ECO:0007669"/>
    <property type="project" value="UniProtKB-UniRule"/>
</dbReference>
<keyword evidence="7 9" id="KW-0496">Mitochondrion</keyword>
<comment type="subcellular location">
    <subcellularLocation>
        <location evidence="1">Membrane</location>
    </subcellularLocation>
    <subcellularLocation>
        <location evidence="9">Mitochondrion outer membrane</location>
        <topology evidence="9">Peripheral membrane protein</topology>
        <orientation evidence="9">Cytoplasmic side</orientation>
    </subcellularLocation>
    <subcellularLocation>
        <location evidence="9">Endoplasmic reticulum membrane</location>
        <topology evidence="9">Peripheral membrane protein</topology>
        <orientation evidence="9">Cytoplasmic side</orientation>
    </subcellularLocation>
    <text evidence="9">The ERMES/MDM complex localizes to a few discrete foci (around 10 per single cell), that represent mitochondria-endoplasmic reticulum junctions. These foci are often found next to mtDNA nucleoids.</text>
</comment>
<dbReference type="EMBL" id="KZ819663">
    <property type="protein sequence ID" value="PWN29690.1"/>
    <property type="molecule type" value="Genomic_DNA"/>
</dbReference>
<dbReference type="InterPro" id="IPR027532">
    <property type="entry name" value="Mdm12"/>
</dbReference>
<evidence type="ECO:0000256" key="10">
    <source>
        <dbReference type="SAM" id="MobiDB-lite"/>
    </source>
</evidence>
<dbReference type="AlphaFoldDB" id="A0A316UWK8"/>
<dbReference type="InterPro" id="IPR031468">
    <property type="entry name" value="SMP_LBD"/>
</dbReference>
<comment type="subunit">
    <text evidence="9">Component of the ER-mitochondria encounter structure (ERMES) or MDM complex, composed of MMM1, MDM10, MDM12 and MDM34. A MMM1 homodimer associates with one molecule of MDM12 on each side in a pairwise head-to-tail manner, and the SMP-LTD domains of MMM1 and MDM12 generate a continuous hydrophobic tunnel for phospholipid trafficking.</text>
</comment>
<evidence type="ECO:0000256" key="9">
    <source>
        <dbReference type="HAMAP-Rule" id="MF_03104"/>
    </source>
</evidence>
<gene>
    <name evidence="9" type="primary">MDM12</name>
    <name evidence="12" type="ORF">BDZ90DRAFT_230544</name>
</gene>
<feature type="domain" description="SMP-LTD" evidence="11">
    <location>
        <begin position="1"/>
        <end position="519"/>
    </location>
</feature>
<evidence type="ECO:0000313" key="12">
    <source>
        <dbReference type="EMBL" id="PWN29690.1"/>
    </source>
</evidence>
<accession>A0A316UWK8</accession>
<feature type="compositionally biased region" description="Low complexity" evidence="10">
    <location>
        <begin position="537"/>
        <end position="546"/>
    </location>
</feature>
<keyword evidence="3 9" id="KW-1000">Mitochondrion outer membrane</keyword>
<feature type="region of interest" description="Disordered" evidence="10">
    <location>
        <begin position="93"/>
        <end position="123"/>
    </location>
</feature>
<evidence type="ECO:0000256" key="7">
    <source>
        <dbReference type="ARBA" id="ARBA00023128"/>
    </source>
</evidence>
<dbReference type="PANTHER" id="PTHR28204">
    <property type="entry name" value="MITOCHONDRIAL DISTRIBUTION AND MORPHOLOGY PROTEIN 12"/>
    <property type="match status" value="1"/>
</dbReference>
<evidence type="ECO:0000256" key="6">
    <source>
        <dbReference type="ARBA" id="ARBA00023121"/>
    </source>
</evidence>
<dbReference type="PROSITE" id="PS51847">
    <property type="entry name" value="SMP"/>
    <property type="match status" value="1"/>
</dbReference>
<dbReference type="GO" id="GO:1990456">
    <property type="term" value="P:mitochondrion-endoplasmic reticulum membrane tethering"/>
    <property type="evidence" value="ECO:0007669"/>
    <property type="project" value="TreeGrafter"/>
</dbReference>
<feature type="compositionally biased region" description="Low complexity" evidence="10">
    <location>
        <begin position="414"/>
        <end position="436"/>
    </location>
</feature>
<dbReference type="OrthoDB" id="3356905at2759"/>